<comment type="caution">
    <text evidence="2">The sequence shown here is derived from an EMBL/GenBank/DDBJ whole genome shotgun (WGS) entry which is preliminary data.</text>
</comment>
<gene>
    <name evidence="2" type="ORF">EVAR_32941_1</name>
</gene>
<dbReference type="AlphaFoldDB" id="A0A4C1X4F4"/>
<protein>
    <submittedName>
        <fullName evidence="2">Uncharacterized protein</fullName>
    </submittedName>
</protein>
<reference evidence="2 3" key="1">
    <citation type="journal article" date="2019" name="Commun. Biol.">
        <title>The bagworm genome reveals a unique fibroin gene that provides high tensile strength.</title>
        <authorList>
            <person name="Kono N."/>
            <person name="Nakamura H."/>
            <person name="Ohtoshi R."/>
            <person name="Tomita M."/>
            <person name="Numata K."/>
            <person name="Arakawa K."/>
        </authorList>
    </citation>
    <scope>NUCLEOTIDE SEQUENCE [LARGE SCALE GENOMIC DNA]</scope>
</reference>
<dbReference type="EMBL" id="BGZK01000725">
    <property type="protein sequence ID" value="GBP58010.1"/>
    <property type="molecule type" value="Genomic_DNA"/>
</dbReference>
<accession>A0A4C1X4F4</accession>
<organism evidence="2 3">
    <name type="scientific">Eumeta variegata</name>
    <name type="common">Bagworm moth</name>
    <name type="synonym">Eumeta japonica</name>
    <dbReference type="NCBI Taxonomy" id="151549"/>
    <lineage>
        <taxon>Eukaryota</taxon>
        <taxon>Metazoa</taxon>
        <taxon>Ecdysozoa</taxon>
        <taxon>Arthropoda</taxon>
        <taxon>Hexapoda</taxon>
        <taxon>Insecta</taxon>
        <taxon>Pterygota</taxon>
        <taxon>Neoptera</taxon>
        <taxon>Endopterygota</taxon>
        <taxon>Lepidoptera</taxon>
        <taxon>Glossata</taxon>
        <taxon>Ditrysia</taxon>
        <taxon>Tineoidea</taxon>
        <taxon>Psychidae</taxon>
        <taxon>Oiketicinae</taxon>
        <taxon>Eumeta</taxon>
    </lineage>
</organism>
<keyword evidence="3" id="KW-1185">Reference proteome</keyword>
<dbReference type="Proteomes" id="UP000299102">
    <property type="component" value="Unassembled WGS sequence"/>
</dbReference>
<feature type="region of interest" description="Disordered" evidence="1">
    <location>
        <begin position="55"/>
        <end position="87"/>
    </location>
</feature>
<sequence>MQGLPEGTLKTKLTCNMHSNAACDPPDSRFERIDRFRSILSNQYSSLWIGIHSGRTDSRVSASAREPSRRRGAAPQRRAADSRANGT</sequence>
<evidence type="ECO:0000313" key="3">
    <source>
        <dbReference type="Proteomes" id="UP000299102"/>
    </source>
</evidence>
<name>A0A4C1X4F4_EUMVA</name>
<proteinExistence type="predicted"/>
<evidence type="ECO:0000313" key="2">
    <source>
        <dbReference type="EMBL" id="GBP58010.1"/>
    </source>
</evidence>
<evidence type="ECO:0000256" key="1">
    <source>
        <dbReference type="SAM" id="MobiDB-lite"/>
    </source>
</evidence>